<organism evidence="6 7">
    <name type="scientific">Parasedimentitalea denitrificans</name>
    <dbReference type="NCBI Taxonomy" id="2211118"/>
    <lineage>
        <taxon>Bacteria</taxon>
        <taxon>Pseudomonadati</taxon>
        <taxon>Pseudomonadota</taxon>
        <taxon>Alphaproteobacteria</taxon>
        <taxon>Rhodobacterales</taxon>
        <taxon>Paracoccaceae</taxon>
        <taxon>Parasedimentitalea</taxon>
    </lineage>
</organism>
<dbReference type="Gene3D" id="1.10.10.10">
    <property type="entry name" value="Winged helix-like DNA-binding domain superfamily/Winged helix DNA-binding domain"/>
    <property type="match status" value="1"/>
</dbReference>
<evidence type="ECO:0000256" key="2">
    <source>
        <dbReference type="ARBA" id="ARBA00023125"/>
    </source>
</evidence>
<dbReference type="InterPro" id="IPR029016">
    <property type="entry name" value="GAF-like_dom_sf"/>
</dbReference>
<dbReference type="SMART" id="SM00346">
    <property type="entry name" value="HTH_ICLR"/>
    <property type="match status" value="1"/>
</dbReference>
<dbReference type="PROSITE" id="PS51078">
    <property type="entry name" value="ICLR_ED"/>
    <property type="match status" value="1"/>
</dbReference>
<keyword evidence="2" id="KW-0238">DNA-binding</keyword>
<keyword evidence="1" id="KW-0805">Transcription regulation</keyword>
<keyword evidence="3" id="KW-0804">Transcription</keyword>
<evidence type="ECO:0000256" key="3">
    <source>
        <dbReference type="ARBA" id="ARBA00023163"/>
    </source>
</evidence>
<dbReference type="InterPro" id="IPR014757">
    <property type="entry name" value="Tscrpt_reg_IclR_C"/>
</dbReference>
<dbReference type="SUPFAM" id="SSF46785">
    <property type="entry name" value="Winged helix' DNA-binding domain"/>
    <property type="match status" value="1"/>
</dbReference>
<dbReference type="SUPFAM" id="SSF55781">
    <property type="entry name" value="GAF domain-like"/>
    <property type="match status" value="1"/>
</dbReference>
<gene>
    <name evidence="6" type="ORF">DL239_13725</name>
</gene>
<dbReference type="Proteomes" id="UP001429564">
    <property type="component" value="Unassembled WGS sequence"/>
</dbReference>
<reference evidence="6 7" key="1">
    <citation type="submission" date="2018-05" db="EMBL/GenBank/DDBJ databases">
        <authorList>
            <person name="Zhang Y.-J."/>
        </authorList>
    </citation>
    <scope>NUCLEOTIDE SEQUENCE [LARGE SCALE GENOMIC DNA]</scope>
    <source>
        <strain evidence="6 7">CY04</strain>
    </source>
</reference>
<feature type="domain" description="HTH iclR-type" evidence="4">
    <location>
        <begin position="1"/>
        <end position="63"/>
    </location>
</feature>
<dbReference type="InterPro" id="IPR005471">
    <property type="entry name" value="Tscrpt_reg_IclR_N"/>
</dbReference>
<comment type="caution">
    <text evidence="6">The sequence shown here is derived from an EMBL/GenBank/DDBJ whole genome shotgun (WGS) entry which is preliminary data.</text>
</comment>
<evidence type="ECO:0000313" key="7">
    <source>
        <dbReference type="Proteomes" id="UP001429564"/>
    </source>
</evidence>
<dbReference type="Pfam" id="PF01614">
    <property type="entry name" value="IclR_C"/>
    <property type="match status" value="1"/>
</dbReference>
<dbReference type="PROSITE" id="PS51077">
    <property type="entry name" value="HTH_ICLR"/>
    <property type="match status" value="1"/>
</dbReference>
<dbReference type="RefSeq" id="WP_167684669.1">
    <property type="nucleotide sequence ID" value="NZ_QHLQ01000013.1"/>
</dbReference>
<name>A0ABX0W8P7_9RHOB</name>
<dbReference type="Gene3D" id="3.30.450.40">
    <property type="match status" value="1"/>
</dbReference>
<dbReference type="InterPro" id="IPR036390">
    <property type="entry name" value="WH_DNA-bd_sf"/>
</dbReference>
<dbReference type="EMBL" id="QHLQ01000013">
    <property type="protein sequence ID" value="NIZ62036.1"/>
    <property type="molecule type" value="Genomic_DNA"/>
</dbReference>
<dbReference type="PANTHER" id="PTHR30136:SF24">
    <property type="entry name" value="HTH-TYPE TRANSCRIPTIONAL REPRESSOR ALLR"/>
    <property type="match status" value="1"/>
</dbReference>
<dbReference type="Pfam" id="PF09339">
    <property type="entry name" value="HTH_IclR"/>
    <property type="match status" value="1"/>
</dbReference>
<evidence type="ECO:0000256" key="1">
    <source>
        <dbReference type="ARBA" id="ARBA00023015"/>
    </source>
</evidence>
<feature type="domain" description="IclR-ED" evidence="5">
    <location>
        <begin position="64"/>
        <end position="247"/>
    </location>
</feature>
<protein>
    <submittedName>
        <fullName evidence="6">IclR family transcriptional regulator</fullName>
    </submittedName>
</protein>
<dbReference type="PANTHER" id="PTHR30136">
    <property type="entry name" value="HELIX-TURN-HELIX TRANSCRIPTIONAL REGULATOR, ICLR FAMILY"/>
    <property type="match status" value="1"/>
</dbReference>
<proteinExistence type="predicted"/>
<sequence length="259" mass="27404">MGTVSKALSLLAHFSCDKSEIGLSDLTRLSGMNKATVFRMMSELQQSGFVEQTGADRSYRLGPQVLRLAALREAAVPILSVSRQVLRDLSDEVGETCHLSLVQGMQLNSLSHAYSPRHATKVMLEDAEVLAFHATASGLAVLAYSNTAFIDAILTSPLSSHTPDTITQPGKIRAQLDQVRTCGIAESIGGFEAEVHSHAVPVFGPDCQPIGALAVAAPASRMTAAQKDLIPQALHRAGASLTHSTGGMPPASYPVFTKT</sequence>
<keyword evidence="7" id="KW-1185">Reference proteome</keyword>
<evidence type="ECO:0000259" key="5">
    <source>
        <dbReference type="PROSITE" id="PS51078"/>
    </source>
</evidence>
<evidence type="ECO:0000259" key="4">
    <source>
        <dbReference type="PROSITE" id="PS51077"/>
    </source>
</evidence>
<dbReference type="InterPro" id="IPR036388">
    <property type="entry name" value="WH-like_DNA-bd_sf"/>
</dbReference>
<evidence type="ECO:0000313" key="6">
    <source>
        <dbReference type="EMBL" id="NIZ62036.1"/>
    </source>
</evidence>
<accession>A0ABX0W8P7</accession>
<dbReference type="InterPro" id="IPR050707">
    <property type="entry name" value="HTH_MetabolicPath_Reg"/>
</dbReference>